<reference evidence="1" key="1">
    <citation type="journal article" date="2023" name="Mol. Plant Microbe Interact.">
        <title>Elucidating the Obligate Nature and Biological Capacity of an Invasive Fungal Corn Pathogen.</title>
        <authorList>
            <person name="MacCready J.S."/>
            <person name="Roggenkamp E.M."/>
            <person name="Gdanetz K."/>
            <person name="Chilvers M.I."/>
        </authorList>
    </citation>
    <scope>NUCLEOTIDE SEQUENCE</scope>
    <source>
        <strain evidence="1">PM02</strain>
    </source>
</reference>
<dbReference type="EMBL" id="JAQQPM010000003">
    <property type="protein sequence ID" value="KAK2069514.1"/>
    <property type="molecule type" value="Genomic_DNA"/>
</dbReference>
<organism evidence="1 2">
    <name type="scientific">Phyllachora maydis</name>
    <dbReference type="NCBI Taxonomy" id="1825666"/>
    <lineage>
        <taxon>Eukaryota</taxon>
        <taxon>Fungi</taxon>
        <taxon>Dikarya</taxon>
        <taxon>Ascomycota</taxon>
        <taxon>Pezizomycotina</taxon>
        <taxon>Sordariomycetes</taxon>
        <taxon>Sordariomycetidae</taxon>
        <taxon>Phyllachorales</taxon>
        <taxon>Phyllachoraceae</taxon>
        <taxon>Phyllachora</taxon>
    </lineage>
</organism>
<evidence type="ECO:0000313" key="1">
    <source>
        <dbReference type="EMBL" id="KAK2069514.1"/>
    </source>
</evidence>
<accession>A0AAD9I1J7</accession>
<sequence length="272" mass="31177">MSFWNRWAVEVAASRHCTTQASIELIWFSSLRMRTCCTSPSYKTMRQQRRTRTAARLHTPAALCIGAGWRMANSHGTGHETEPIWETLRVRGYNRTLKPLDHGGCHGECRSGPIQLAPPPLLTQQPIDTEPCSKLRYLPNKEPCRTQPADTSGYTHASKRRTIPNTTQQLPRLYLWTPCHSFPSTVLAKPGSTMCDYDEFVFICGHSQFRLKTYCHYARNDRQHHCFGVKKLRNIWDQSDYCDKCLEKARNGQFIPAADAEYNYSAYDGQGR</sequence>
<dbReference type="AlphaFoldDB" id="A0AAD9I1J7"/>
<proteinExistence type="predicted"/>
<dbReference type="Proteomes" id="UP001217918">
    <property type="component" value="Unassembled WGS sequence"/>
</dbReference>
<keyword evidence="2" id="KW-1185">Reference proteome</keyword>
<comment type="caution">
    <text evidence="1">The sequence shown here is derived from an EMBL/GenBank/DDBJ whole genome shotgun (WGS) entry which is preliminary data.</text>
</comment>
<protein>
    <submittedName>
        <fullName evidence="1">Uncharacterized protein</fullName>
    </submittedName>
</protein>
<name>A0AAD9I1J7_9PEZI</name>
<evidence type="ECO:0000313" key="2">
    <source>
        <dbReference type="Proteomes" id="UP001217918"/>
    </source>
</evidence>
<gene>
    <name evidence="1" type="ORF">P8C59_004091</name>
</gene>